<evidence type="ECO:0000256" key="2">
    <source>
        <dbReference type="SAM" id="Phobius"/>
    </source>
</evidence>
<dbReference type="RefSeq" id="WP_113616921.1">
    <property type="nucleotide sequence ID" value="NZ_QFFJ01000001.1"/>
</dbReference>
<evidence type="ECO:0000256" key="1">
    <source>
        <dbReference type="SAM" id="MobiDB-lite"/>
    </source>
</evidence>
<name>A0A365Y6N1_9BACT</name>
<dbReference type="EMBL" id="QFFJ01000001">
    <property type="protein sequence ID" value="RBL94257.1"/>
    <property type="molecule type" value="Genomic_DNA"/>
</dbReference>
<organism evidence="3 4">
    <name type="scientific">Chitinophaga flava</name>
    <dbReference type="NCBI Taxonomy" id="2259036"/>
    <lineage>
        <taxon>Bacteria</taxon>
        <taxon>Pseudomonadati</taxon>
        <taxon>Bacteroidota</taxon>
        <taxon>Chitinophagia</taxon>
        <taxon>Chitinophagales</taxon>
        <taxon>Chitinophagaceae</taxon>
        <taxon>Chitinophaga</taxon>
    </lineage>
</organism>
<dbReference type="AlphaFoldDB" id="A0A365Y6N1"/>
<feature type="region of interest" description="Disordered" evidence="1">
    <location>
        <begin position="1"/>
        <end position="25"/>
    </location>
</feature>
<keyword evidence="4" id="KW-1185">Reference proteome</keyword>
<feature type="transmembrane region" description="Helical" evidence="2">
    <location>
        <begin position="72"/>
        <end position="91"/>
    </location>
</feature>
<comment type="caution">
    <text evidence="3">The sequence shown here is derived from an EMBL/GenBank/DDBJ whole genome shotgun (WGS) entry which is preliminary data.</text>
</comment>
<dbReference type="OrthoDB" id="963379at2"/>
<dbReference type="Pfam" id="PF11297">
    <property type="entry name" value="DUF3098"/>
    <property type="match status" value="1"/>
</dbReference>
<dbReference type="Proteomes" id="UP000253410">
    <property type="component" value="Unassembled WGS sequence"/>
</dbReference>
<keyword evidence="2" id="KW-1133">Transmembrane helix</keyword>
<keyword evidence="2" id="KW-0812">Transmembrane</keyword>
<evidence type="ECO:0000313" key="4">
    <source>
        <dbReference type="Proteomes" id="UP000253410"/>
    </source>
</evidence>
<gene>
    <name evidence="3" type="ORF">DF182_15920</name>
</gene>
<keyword evidence="2" id="KW-0472">Membrane</keyword>
<proteinExistence type="predicted"/>
<protein>
    <submittedName>
        <fullName evidence="3">DUF3098 domain-containing protein</fullName>
    </submittedName>
</protein>
<evidence type="ECO:0000313" key="3">
    <source>
        <dbReference type="EMBL" id="RBL94257.1"/>
    </source>
</evidence>
<feature type="transmembrane region" description="Helical" evidence="2">
    <location>
        <begin position="35"/>
        <end position="52"/>
    </location>
</feature>
<accession>A0A365Y6N1</accession>
<reference evidence="3 4" key="1">
    <citation type="submission" date="2018-05" db="EMBL/GenBank/DDBJ databases">
        <title>Chitinophaga sp. K3CV102501T nov., isolated from isolated from a monsoon evergreen broad-leaved forest soil.</title>
        <authorList>
            <person name="Lv Y."/>
        </authorList>
    </citation>
    <scope>NUCLEOTIDE SEQUENCE [LARGE SCALE GENOMIC DNA]</scope>
    <source>
        <strain evidence="3 4">GDMCC 1.1325</strain>
    </source>
</reference>
<dbReference type="InterPro" id="IPR021448">
    <property type="entry name" value="DUF3098"/>
</dbReference>
<sequence length="98" mass="10958">MAKETLRSTVTKDAPQASHPVTDSRPIFPKENYKYMLAGIVVIVLGFFLMMGGNSNDPNAFKPEEVYSFRRITLAPIVIVLGLLIEVYAIMARPKTKE</sequence>